<keyword evidence="3" id="KW-1185">Reference proteome</keyword>
<name>A0ABN8H8R7_9LACO</name>
<organism evidence="2 3">
    <name type="scientific">Convivina praedatoris</name>
    <dbReference type="NCBI Taxonomy" id="2880963"/>
    <lineage>
        <taxon>Bacteria</taxon>
        <taxon>Bacillati</taxon>
        <taxon>Bacillota</taxon>
        <taxon>Bacilli</taxon>
        <taxon>Lactobacillales</taxon>
        <taxon>Lactobacillaceae</taxon>
        <taxon>Convivina</taxon>
    </lineage>
</organism>
<keyword evidence="1" id="KW-0812">Transmembrane</keyword>
<reference evidence="2" key="1">
    <citation type="submission" date="2022-03" db="EMBL/GenBank/DDBJ databases">
        <authorList>
            <person name="Hettiarachchi G."/>
        </authorList>
    </citation>
    <scope>NUCLEOTIDE SEQUENCE</scope>
    <source>
        <strain evidence="2">LMG 32447</strain>
    </source>
</reference>
<comment type="caution">
    <text evidence="2">The sequence shown here is derived from an EMBL/GenBank/DDBJ whole genome shotgun (WGS) entry which is preliminary data.</text>
</comment>
<keyword evidence="1" id="KW-1133">Transmembrane helix</keyword>
<evidence type="ECO:0000256" key="1">
    <source>
        <dbReference type="SAM" id="Phobius"/>
    </source>
</evidence>
<accession>A0ABN8H8R7</accession>
<proteinExistence type="predicted"/>
<dbReference type="Proteomes" id="UP000838102">
    <property type="component" value="Unassembled WGS sequence"/>
</dbReference>
<evidence type="ECO:0000313" key="2">
    <source>
        <dbReference type="EMBL" id="CAH1853837.1"/>
    </source>
</evidence>
<protein>
    <recommendedName>
        <fullName evidence="4">Transmembrane protein</fullName>
    </recommendedName>
</protein>
<feature type="transmembrane region" description="Helical" evidence="1">
    <location>
        <begin position="12"/>
        <end position="34"/>
    </location>
</feature>
<sequence length="180" mass="21784">MCNLFSLKVLAVLLPFLLGLLVSFIVWLLNWYYLEYKYRCFKKMIQTCYVDNLYLDNSSKKYIQDQLRCNEQSLNYLINHEIQYINYTNQIKFIRLAQFTLSFIQVTADIISVFPFRDLNVVDQKILNLENQETTNIVKKIQTRYMQEVNKYVKMKKDFFLDRKERKSLLDEYESSINND</sequence>
<keyword evidence="1" id="KW-0472">Membrane</keyword>
<evidence type="ECO:0000313" key="3">
    <source>
        <dbReference type="Proteomes" id="UP000838102"/>
    </source>
</evidence>
<gene>
    <name evidence="2" type="ORF">LMG032447_00726</name>
</gene>
<evidence type="ECO:0008006" key="4">
    <source>
        <dbReference type="Google" id="ProtNLM"/>
    </source>
</evidence>
<dbReference type="EMBL" id="CAKOEU010000003">
    <property type="protein sequence ID" value="CAH1853837.1"/>
    <property type="molecule type" value="Genomic_DNA"/>
</dbReference>